<protein>
    <submittedName>
        <fullName evidence="2">LSDAT_euk domain-containing protein</fullName>
    </submittedName>
</protein>
<proteinExistence type="predicted"/>
<accession>A0AC35U2P5</accession>
<sequence length="1872" mass="213251">MEINEFVDNPVEDKSQLRKEETSKAVRKLTTDHQIHGPLKQNRFDRERRHHKKKNSQDPQHRVRKGQRYSGANAPPRYVHCSDWREMLAITGAGKKAISGVTSKSGSKRESPTRTPAIQVINEVNGTFESPEDGDDEDNLIDKTSIKSDQTYNNKSTLPTPFNQSNISLPGSIRCKTSKQVEALLESKYISETFKKLECNRFIATVKDEKKCGCGRLKADHDLKAFQDGYKLYTKHGTTKWSILKHTAYYPTDAHGIIEFQGGAHPTKASYLRLSFDTEPSKIVELISNIWHIQPPKLIITLHGGMTNFDIQSKLARVFRKGLLKAARTTGAWIITSGINAGVVRHVAAALEGGITSTGKGKSKIICIGIAPWGLLKKRDAFIGQETVLPYHPHSFSTKGKFQTLNNRHNYFLLVDNGTVGRYGADIILRRRLESYICQKQKMDQGDKAVPIVCVVLEGGTCTIRTVLDYVSNKPQVPVVVCDGSGRASDLLAFAHKFVQNDGTLPDGVVPQLIQLIKSVFFYGELESKNLLEDLLACVKNREMLTVFRLGESHKQDVDHAILTALLKGHNLSPSEQLSLALAWDRVDIAKSDLFVMGQNWPAGALHNAMMEALIHNRVAFVRLLLENGVSMSNFLTIPRLEELYNTDKGPPNTLYYIVRDVVKIRSGYRYKLPDIGLAVEKLMGYGFRSFYTSKKFHQEYKCFRKSKEAYHYTRTSHGTAGVGLEELNINSHNSLMGSPSLDTGLGTMMTDSIVPDQILPAGSRALSNHILWRSAFKRENMSIVHMAPPELDMGDNDDDDNSNPGTECNQFQFRYPFSDLLMWAVLTKRHQMALCMWQHGEEAMAKSLVATRLYKSLYKEAAEDALEVEVCEELKNCAEDFRVLSLELLDHCYKYDDAQTLQLLTYELKHFGQETCLSLAVLVNNKQFLSHPCCQILLADLWHGGLRIRSNSNLKVILGIMFLPTIFLLEFKTREELLLQPQTAAEHEEAFNDIDNSSEGSSSSSSDSSSASESENEFDKYDSDFKTRRNSSLSSYSNNGKDKNHIRRKKRYHTFNAGNMPINTVITKEQQALEQGLKMNPKRLRTLSSRDKDSIHSGSRPDIESLSGVVDNSRRASSTHLFKNKGSNDHLVKIVNNKQNGGVKAMAVTRSKQIKTQRKIYEFLVAPITTFWAWCISFILFLIGLTYVLLIKTPKNPTMIEWSLFAYVVSFGIEHGRKFFMSGPKRFKEKFVYFFSNIWYLLTTLAVIGFWIGFLIRTFVPSMIQHGRVILAVNSVLWSVKLLDYLSVHHRFGPYITMAGKMIQSMSYIVVMLVVSLLSFGLARQSITFPNEKWDWILVRNIFYKPYFMLYGEVYAPEIDECGDGAWDRHLANGSTVGEEYRESECVIGHWFSPILMTIFLLISNILLMSMLIAIFNHIFDSTNNISQQIWLFQRYRQVMEYESTPFVPPPFVIFYHFYMIGKYLKHRVKEGARNSKQFSKYFKPRIDNEKEDKRTLFDYSLKLFLNHDQVEKLHDFEEECMDELQRMKDQRKHTSTDERISRINEKTEAVVCKLNDIMHKETKLKNSITEIENRLEAFDQGQLKIMNHLEEICKSLGVKMKQPYSKSGNYEDMEETRITSDFAIPSCVEGGASLEPIHERLIKMPLHMQKSDSERTVGEHIRKRNNTLSGNESADMMEQMVGGRASRSSEGHLGSSRMSLDHRLFSASTPSKSGNKRNNSPQNIRSHGRHEEYTSITDTIAFDNRVRKDSRSEEKNDRAQMLSITDREEFETDYESDSKDYNKTIPCLKRAKSSYVNKINDVYRQLEEEIGSRDEDQTSDYEATSAQASKRNSLSGDDDNESAITFIAGRKNTMVVKEMTGTPNSKKRGL</sequence>
<evidence type="ECO:0000313" key="2">
    <source>
        <dbReference type="WBParaSite" id="RSKR_0000721500.1"/>
    </source>
</evidence>
<evidence type="ECO:0000313" key="1">
    <source>
        <dbReference type="Proteomes" id="UP000095286"/>
    </source>
</evidence>
<dbReference type="WBParaSite" id="RSKR_0000721500.1">
    <property type="protein sequence ID" value="RSKR_0000721500.1"/>
    <property type="gene ID" value="RSKR_0000721500"/>
</dbReference>
<name>A0AC35U2P5_9BILA</name>
<reference evidence="2" key="1">
    <citation type="submission" date="2016-11" db="UniProtKB">
        <authorList>
            <consortium name="WormBaseParasite"/>
        </authorList>
    </citation>
    <scope>IDENTIFICATION</scope>
    <source>
        <strain evidence="2">KR3021</strain>
    </source>
</reference>
<organism evidence="1 2">
    <name type="scientific">Rhabditophanes sp. KR3021</name>
    <dbReference type="NCBI Taxonomy" id="114890"/>
    <lineage>
        <taxon>Eukaryota</taxon>
        <taxon>Metazoa</taxon>
        <taxon>Ecdysozoa</taxon>
        <taxon>Nematoda</taxon>
        <taxon>Chromadorea</taxon>
        <taxon>Rhabditida</taxon>
        <taxon>Tylenchina</taxon>
        <taxon>Panagrolaimomorpha</taxon>
        <taxon>Strongyloidoidea</taxon>
        <taxon>Alloionematidae</taxon>
        <taxon>Rhabditophanes</taxon>
    </lineage>
</organism>
<dbReference type="Proteomes" id="UP000095286">
    <property type="component" value="Unplaced"/>
</dbReference>